<evidence type="ECO:0000256" key="1">
    <source>
        <dbReference type="ARBA" id="ARBA00022679"/>
    </source>
</evidence>
<evidence type="ECO:0000256" key="2">
    <source>
        <dbReference type="ARBA" id="ARBA00023315"/>
    </source>
</evidence>
<dbReference type="PROSITE" id="PS51186">
    <property type="entry name" value="GNAT"/>
    <property type="match status" value="1"/>
</dbReference>
<dbReference type="Pfam" id="PF00583">
    <property type="entry name" value="Acetyltransf_1"/>
    <property type="match status" value="1"/>
</dbReference>
<dbReference type="OrthoDB" id="4558638at2"/>
<dbReference type="Proteomes" id="UP000266677">
    <property type="component" value="Unassembled WGS sequence"/>
</dbReference>
<keyword evidence="2" id="KW-0012">Acyltransferase</keyword>
<reference evidence="4 5" key="1">
    <citation type="submission" date="2018-09" db="EMBL/GenBank/DDBJ databases">
        <title>YIM PH21274 draft genome.</title>
        <authorList>
            <person name="Miao C."/>
        </authorList>
    </citation>
    <scope>NUCLEOTIDE SEQUENCE [LARGE SCALE GENOMIC DNA]</scope>
    <source>
        <strain evidence="4 5">YIM PH 21724</strain>
    </source>
</reference>
<dbReference type="InterPro" id="IPR000182">
    <property type="entry name" value="GNAT_dom"/>
</dbReference>
<evidence type="ECO:0000313" key="4">
    <source>
        <dbReference type="EMBL" id="RJO79861.1"/>
    </source>
</evidence>
<dbReference type="Gene3D" id="3.40.630.30">
    <property type="match status" value="1"/>
</dbReference>
<keyword evidence="1 4" id="KW-0808">Transferase</keyword>
<protein>
    <submittedName>
        <fullName evidence="4">GNAT family N-acetyltransferase</fullName>
    </submittedName>
</protein>
<dbReference type="AlphaFoldDB" id="A0A3A4KWP9"/>
<dbReference type="PANTHER" id="PTHR43877">
    <property type="entry name" value="AMINOALKYLPHOSPHONATE N-ACETYLTRANSFERASE-RELATED-RELATED"/>
    <property type="match status" value="1"/>
</dbReference>
<comment type="caution">
    <text evidence="4">The sequence shown here is derived from an EMBL/GenBank/DDBJ whole genome shotgun (WGS) entry which is preliminary data.</text>
</comment>
<evidence type="ECO:0000313" key="5">
    <source>
        <dbReference type="Proteomes" id="UP000266677"/>
    </source>
</evidence>
<keyword evidence="5" id="KW-1185">Reference proteome</keyword>
<gene>
    <name evidence="4" type="ORF">D5S18_00880</name>
</gene>
<dbReference type="InterPro" id="IPR016181">
    <property type="entry name" value="Acyl_CoA_acyltransferase"/>
</dbReference>
<dbReference type="GO" id="GO:0016747">
    <property type="term" value="F:acyltransferase activity, transferring groups other than amino-acyl groups"/>
    <property type="evidence" value="ECO:0007669"/>
    <property type="project" value="InterPro"/>
</dbReference>
<dbReference type="SUPFAM" id="SSF55729">
    <property type="entry name" value="Acyl-CoA N-acyltransferases (Nat)"/>
    <property type="match status" value="1"/>
</dbReference>
<evidence type="ECO:0000259" key="3">
    <source>
        <dbReference type="PROSITE" id="PS51186"/>
    </source>
</evidence>
<dbReference type="RefSeq" id="WP_120036934.1">
    <property type="nucleotide sequence ID" value="NZ_QZFU01000006.1"/>
</dbReference>
<proteinExistence type="predicted"/>
<organism evidence="4 5">
    <name type="scientific">Nocardia panacis</name>
    <dbReference type="NCBI Taxonomy" id="2340916"/>
    <lineage>
        <taxon>Bacteria</taxon>
        <taxon>Bacillati</taxon>
        <taxon>Actinomycetota</taxon>
        <taxon>Actinomycetes</taxon>
        <taxon>Mycobacteriales</taxon>
        <taxon>Nocardiaceae</taxon>
        <taxon>Nocardia</taxon>
    </lineage>
</organism>
<feature type="domain" description="N-acetyltransferase" evidence="3">
    <location>
        <begin position="220"/>
        <end position="397"/>
    </location>
</feature>
<name>A0A3A4KWP9_9NOCA</name>
<dbReference type="CDD" id="cd04301">
    <property type="entry name" value="NAT_SF"/>
    <property type="match status" value="1"/>
</dbReference>
<dbReference type="EMBL" id="QZFU01000006">
    <property type="protein sequence ID" value="RJO79861.1"/>
    <property type="molecule type" value="Genomic_DNA"/>
</dbReference>
<accession>A0A3A4KWP9</accession>
<dbReference type="PANTHER" id="PTHR43877:SF2">
    <property type="entry name" value="AMINOALKYLPHOSPHONATE N-ACETYLTRANSFERASE-RELATED"/>
    <property type="match status" value="1"/>
</dbReference>
<sequence length="407" mass="45595">MTPPLHQAAFELVTMLNKNIAMSAKAICSFYSELIRRLRLALSTAARIDRELGDELSGVTQMRKVPIGGPSDIRTARATARDLMHGWSDADQVKDAELLAQELAKKAARQGGGSAVMRMEVAGEEGNRRFRVRVIRTRSDEVPKEAALGDQIFAGIPNERGRAPLEGATGERAFFEIQEGRAANPKPYDNNPFEPVDPMHHFPKSYFEKHPGDFRDGKAIKIGPAEPSDTEDLARIMQDRARTVLDLTRTQCLATAEAYQHLNCQENVLKFIHESLGPRKVIDWFTWIANREPIIVARSSSGDVIGMVKYYIQKDSMAYIDAVYVRPGWNGGGIGQQLMHAAFDEFREKGCIGVRLHSTERSAAHEWYMKHFGFTEGTLDPVPGPLENAHIMARQRELLKYLVKLQP</sequence>
<dbReference type="InterPro" id="IPR050832">
    <property type="entry name" value="Bact_Acetyltransf"/>
</dbReference>